<dbReference type="EC" id="3.7.1.2" evidence="3"/>
<feature type="domain" description="Fumarylacetoacetase-like C-terminal" evidence="1">
    <location>
        <begin position="119"/>
        <end position="358"/>
    </location>
</feature>
<dbReference type="PANTHER" id="PTHR43211:SF1">
    <property type="entry name" value="BLL6422 PROTEIN"/>
    <property type="match status" value="1"/>
</dbReference>
<dbReference type="Proteomes" id="UP000518681">
    <property type="component" value="Unassembled WGS sequence"/>
</dbReference>
<dbReference type="SUPFAM" id="SSF56529">
    <property type="entry name" value="FAH"/>
    <property type="match status" value="1"/>
</dbReference>
<evidence type="ECO:0000313" key="3">
    <source>
        <dbReference type="EMBL" id="MBB6200302.1"/>
    </source>
</evidence>
<dbReference type="GO" id="GO:0004334">
    <property type="term" value="F:fumarylacetoacetase activity"/>
    <property type="evidence" value="ECO:0007669"/>
    <property type="project" value="UniProtKB-EC"/>
</dbReference>
<organism evidence="3 4">
    <name type="scientific">Paraburkholderia fungorum</name>
    <dbReference type="NCBI Taxonomy" id="134537"/>
    <lineage>
        <taxon>Bacteria</taxon>
        <taxon>Pseudomonadati</taxon>
        <taxon>Pseudomonadota</taxon>
        <taxon>Betaproteobacteria</taxon>
        <taxon>Burkholderiales</taxon>
        <taxon>Burkholderiaceae</taxon>
        <taxon>Paraburkholderia</taxon>
    </lineage>
</organism>
<name>A0AAW3USC3_9BURK</name>
<keyword evidence="3" id="KW-0378">Hydrolase</keyword>
<dbReference type="AlphaFoldDB" id="A0AAW3USC3"/>
<proteinExistence type="predicted"/>
<dbReference type="EMBL" id="JACIIK010000002">
    <property type="protein sequence ID" value="MBB6200302.1"/>
    <property type="molecule type" value="Genomic_DNA"/>
</dbReference>
<comment type="caution">
    <text evidence="3">The sequence shown here is derived from an EMBL/GenBank/DDBJ whole genome shotgun (WGS) entry which is preliminary data.</text>
</comment>
<accession>A0AAW3USC3</accession>
<dbReference type="Pfam" id="PF01557">
    <property type="entry name" value="FAA_hydrolase"/>
    <property type="match status" value="1"/>
</dbReference>
<reference evidence="3 4" key="1">
    <citation type="submission" date="2020-08" db="EMBL/GenBank/DDBJ databases">
        <title>Genomic Encyclopedia of Type Strains, Phase IV (KMG-V): Genome sequencing to study the core and pangenomes of soil and plant-associated prokaryotes.</title>
        <authorList>
            <person name="Whitman W."/>
        </authorList>
    </citation>
    <scope>NUCLEOTIDE SEQUENCE [LARGE SCALE GENOMIC DNA]</scope>
    <source>
        <strain evidence="3 4">SEMIA 4013</strain>
    </source>
</reference>
<dbReference type="InterPro" id="IPR036663">
    <property type="entry name" value="Fumarylacetoacetase_C_sf"/>
</dbReference>
<dbReference type="Gene3D" id="3.90.850.10">
    <property type="entry name" value="Fumarylacetoacetase-like, C-terminal domain"/>
    <property type="match status" value="1"/>
</dbReference>
<evidence type="ECO:0000259" key="1">
    <source>
        <dbReference type="Pfam" id="PF01557"/>
    </source>
</evidence>
<protein>
    <submittedName>
        <fullName evidence="3">Fumarylacetoacetate (FAA) hydrolase</fullName>
        <ecNumber evidence="3">3.7.1.2</ecNumber>
    </submittedName>
</protein>
<sequence>MVASPEPQALQSVRAMINDRLSDGRLRQSSTLSGIRMKLASLKAGGRDGTLLVVSRDLQRAVVAGAAAPTLQSALDRWSDVAPVLDSLYRQINEGQLKNAAAFDAHACTAPLPRAYQWLDGSGFPNHMRVINGAGNASAPVAPPAFPLMYQGASDDFIGAHDPVHLPAESDEIDFEGEAAVVLDDVPMGVPAQDALKHIKLVMLLNDISLRAYAPRESAGGFGFINAKGVTSFAPVAVTPDELGKAWRDGRIELPMRVSRNGEWFGHPGGEAMHFTFPMLIEHAARRRNLRAGTIVGSGTFSNSQRDAGSATIIERRALEIADAGTPHTRYLQFGETIRIEMLDSGGRSIFGPIEQKVLKSEGL</sequence>
<dbReference type="Pfam" id="PF18288">
    <property type="entry name" value="FAA_hydro_N_2"/>
    <property type="match status" value="1"/>
</dbReference>
<evidence type="ECO:0000259" key="2">
    <source>
        <dbReference type="Pfam" id="PF18288"/>
    </source>
</evidence>
<dbReference type="InterPro" id="IPR011234">
    <property type="entry name" value="Fumarylacetoacetase-like_C"/>
</dbReference>
<evidence type="ECO:0000313" key="4">
    <source>
        <dbReference type="Proteomes" id="UP000518681"/>
    </source>
</evidence>
<dbReference type="PANTHER" id="PTHR43211">
    <property type="entry name" value="FUMARYLACETOACETATE HYDROLASE"/>
    <property type="match status" value="1"/>
</dbReference>
<dbReference type="InterPro" id="IPR041072">
    <property type="entry name" value="FAA_hydro_N"/>
</dbReference>
<feature type="domain" description="Fumarylacetoacetase N-terminal" evidence="2">
    <location>
        <begin position="37"/>
        <end position="114"/>
    </location>
</feature>
<gene>
    <name evidence="3" type="ORF">GGD69_001148</name>
</gene>